<dbReference type="InterPro" id="IPR050985">
    <property type="entry name" value="Alpha-glycosidase_related"/>
</dbReference>
<keyword evidence="7" id="KW-0732">Signal</keyword>
<gene>
    <name evidence="10" type="primary">agaA_1</name>
    <name evidence="10" type="ORF">FLA105534_01120</name>
</gene>
<dbReference type="EC" id="3.2.1.22" evidence="2 5"/>
<dbReference type="InterPro" id="IPR002252">
    <property type="entry name" value="Glyco_hydro_36"/>
</dbReference>
<evidence type="ECO:0000256" key="1">
    <source>
        <dbReference type="ARBA" id="ARBA00001255"/>
    </source>
</evidence>
<dbReference type="FunFam" id="3.20.20.70:FF:000118">
    <property type="entry name" value="Alpha-galactosidase"/>
    <property type="match status" value="1"/>
</dbReference>
<evidence type="ECO:0000313" key="11">
    <source>
        <dbReference type="Proteomes" id="UP000479938"/>
    </source>
</evidence>
<evidence type="ECO:0000313" key="10">
    <source>
        <dbReference type="EMBL" id="CAA9196439.1"/>
    </source>
</evidence>
<evidence type="ECO:0000256" key="6">
    <source>
        <dbReference type="PIRSR" id="PIRSR005536-1"/>
    </source>
</evidence>
<evidence type="ECO:0000256" key="3">
    <source>
        <dbReference type="ARBA" id="ARBA00022801"/>
    </source>
</evidence>
<dbReference type="InterPro" id="IPR013785">
    <property type="entry name" value="Aldolase_TIM"/>
</dbReference>
<dbReference type="Pfam" id="PF02065">
    <property type="entry name" value="Melibiase"/>
    <property type="match status" value="1"/>
</dbReference>
<dbReference type="SUPFAM" id="SSF51445">
    <property type="entry name" value="(Trans)glycosidases"/>
    <property type="match status" value="1"/>
</dbReference>
<dbReference type="GO" id="GO:0016052">
    <property type="term" value="P:carbohydrate catabolic process"/>
    <property type="evidence" value="ECO:0007669"/>
    <property type="project" value="InterPro"/>
</dbReference>
<evidence type="ECO:0000256" key="4">
    <source>
        <dbReference type="ARBA" id="ARBA00023295"/>
    </source>
</evidence>
<dbReference type="AlphaFoldDB" id="A0A6J4GDR6"/>
<dbReference type="InterPro" id="IPR031705">
    <property type="entry name" value="Glyco_hydro_36_C"/>
</dbReference>
<dbReference type="Gene3D" id="2.70.98.60">
    <property type="entry name" value="alpha-galactosidase from lactobacil brevis"/>
    <property type="match status" value="1"/>
</dbReference>
<feature type="chain" id="PRO_5026871031" description="Alpha-galactosidase" evidence="7">
    <location>
        <begin position="18"/>
        <end position="732"/>
    </location>
</feature>
<sequence>MKRFLLLLTIIYLPVQAQESSIIKIETEASALVLKVGKNKKLYQTYLGTKLNNSAEYEAVSKENTENFVVNDGNPLIDLRHAAYPTFGTDNLFEPAIRITHNDGNPSLELEYQSHTVQKTDDNTAEIIIKLKDPEYPVFVNLHYKTFYKENVIESWTEILHNEKKPVMLYNYASSALHLDADQYWLTQFYSDVVEEVRMEESQLTRGIKVIDSKLGVRTNMFASPSFFLSLNSKSGENTGEVIAGTIAWSGNFKYTFDIDNNNELRIISGINEFASEYNLEPGKTFKTPVFIYTFSNHGKGQASRNLHAWARKYGLKDGEKPRLTLLNNWETTFFDFDENKLANMFTDAKTLGVDMFLLDDGWFGNKYPRSGSTSGLGDWQATKSKLPNGIGFLMEQAQKTNVKFGIWIEPEMINEKTELYEKHPDWVLSLPNREKSIYRTQLVLDLCNPQVQDFVFKVVDDIMQTKSGVAFFKWDCNRMMTSAYSTYLKNQQSHLFIEYTKGLYKVLDRIKTKYPNLPMMLCAGGGGRVDYGMLNYFTEFWASDNTDPFDRVFIQWGYSNFYPALATCNHVTSMGNQSIKFKTDVAMMGKLGFDIHVGGLKPNELQFCQQAVSNYKSLSPVIWQGDLYRLISPYEESRAVLMYVSQDKSKSVVFSYTLHPLTDPNYSLVRLEGLDPLKKYKVEEINIMPEAKNTFEASGNVFSGDFLMKVGVKVSSVKQESSVVLEITAVD</sequence>
<protein>
    <recommendedName>
        <fullName evidence="2 5">Alpha-galactosidase</fullName>
        <ecNumber evidence="2 5">3.2.1.22</ecNumber>
    </recommendedName>
</protein>
<keyword evidence="4 5" id="KW-0326">Glycosidase</keyword>
<dbReference type="Pfam" id="PF16875">
    <property type="entry name" value="Glyco_hydro_36N"/>
    <property type="match status" value="1"/>
</dbReference>
<keyword evidence="11" id="KW-1185">Reference proteome</keyword>
<accession>A0A6J4GDR6</accession>
<dbReference type="Proteomes" id="UP000479938">
    <property type="component" value="Unassembled WGS sequence"/>
</dbReference>
<organism evidence="10 11">
    <name type="scientific">Flavobacterium bizetiae</name>
    <dbReference type="NCBI Taxonomy" id="2704140"/>
    <lineage>
        <taxon>Bacteria</taxon>
        <taxon>Pseudomonadati</taxon>
        <taxon>Bacteroidota</taxon>
        <taxon>Flavobacteriia</taxon>
        <taxon>Flavobacteriales</taxon>
        <taxon>Flavobacteriaceae</taxon>
        <taxon>Flavobacterium</taxon>
    </lineage>
</organism>
<dbReference type="PRINTS" id="PR00743">
    <property type="entry name" value="GLHYDRLASE36"/>
</dbReference>
<dbReference type="EMBL" id="CADCSU010000057">
    <property type="protein sequence ID" value="CAA9196439.1"/>
    <property type="molecule type" value="Genomic_DNA"/>
</dbReference>
<dbReference type="GO" id="GO:0004557">
    <property type="term" value="F:alpha-galactosidase activity"/>
    <property type="evidence" value="ECO:0007669"/>
    <property type="project" value="UniProtKB-UniRule"/>
</dbReference>
<evidence type="ECO:0000256" key="2">
    <source>
        <dbReference type="ARBA" id="ARBA00012755"/>
    </source>
</evidence>
<feature type="domain" description="Glycosyl hydrolase family 36 N-terminal" evidence="9">
    <location>
        <begin position="41"/>
        <end position="281"/>
    </location>
</feature>
<evidence type="ECO:0000256" key="5">
    <source>
        <dbReference type="PIRNR" id="PIRNR005536"/>
    </source>
</evidence>
<evidence type="ECO:0000256" key="7">
    <source>
        <dbReference type="SAM" id="SignalP"/>
    </source>
</evidence>
<name>A0A6J4GDR6_9FLAO</name>
<dbReference type="InterPro" id="IPR031704">
    <property type="entry name" value="Glyco_hydro_36_N"/>
</dbReference>
<dbReference type="PROSITE" id="PS00512">
    <property type="entry name" value="ALPHA_GALACTOSIDASE"/>
    <property type="match status" value="1"/>
</dbReference>
<feature type="domain" description="Glycosyl hydrolase family 36 C-terminal" evidence="8">
    <location>
        <begin position="640"/>
        <end position="725"/>
    </location>
</feature>
<feature type="active site" description="Nucleophile" evidence="6">
    <location>
        <position position="476"/>
    </location>
</feature>
<dbReference type="Gene3D" id="3.20.20.70">
    <property type="entry name" value="Aldolase class I"/>
    <property type="match status" value="1"/>
</dbReference>
<dbReference type="Pfam" id="PF16874">
    <property type="entry name" value="Glyco_hydro_36C"/>
    <property type="match status" value="1"/>
</dbReference>
<dbReference type="PANTHER" id="PTHR43053:SF3">
    <property type="entry name" value="ALPHA-GALACTOSIDASE C-RELATED"/>
    <property type="match status" value="1"/>
</dbReference>
<keyword evidence="3 5" id="KW-0378">Hydrolase</keyword>
<dbReference type="PIRSF" id="PIRSF005536">
    <property type="entry name" value="Agal"/>
    <property type="match status" value="1"/>
</dbReference>
<feature type="active site" description="Proton donor" evidence="6">
    <location>
        <position position="545"/>
    </location>
</feature>
<dbReference type="RefSeq" id="WP_173969842.1">
    <property type="nucleotide sequence ID" value="NZ_CADCSU010000057.1"/>
</dbReference>
<comment type="catalytic activity">
    <reaction evidence="1 5">
        <text>Hydrolysis of terminal, non-reducing alpha-D-galactose residues in alpha-D-galactosides, including galactose oligosaccharides, galactomannans and galactolipids.</text>
        <dbReference type="EC" id="3.2.1.22"/>
    </reaction>
</comment>
<proteinExistence type="inferred from homology"/>
<evidence type="ECO:0000259" key="9">
    <source>
        <dbReference type="Pfam" id="PF16875"/>
    </source>
</evidence>
<comment type="similarity">
    <text evidence="5">Belongs to the glycosyl hydrolase.</text>
</comment>
<reference evidence="10 11" key="1">
    <citation type="submission" date="2020-02" db="EMBL/GenBank/DDBJ databases">
        <authorList>
            <person name="Criscuolo A."/>
        </authorList>
    </citation>
    <scope>NUCLEOTIDE SEQUENCE [LARGE SCALE GENOMIC DNA]</scope>
    <source>
        <strain evidence="10">CIP105534</strain>
    </source>
</reference>
<dbReference type="InterPro" id="IPR017853">
    <property type="entry name" value="GH"/>
</dbReference>
<dbReference type="InterPro" id="IPR013780">
    <property type="entry name" value="Glyco_hydro_b"/>
</dbReference>
<feature type="signal peptide" evidence="7">
    <location>
        <begin position="1"/>
        <end position="17"/>
    </location>
</feature>
<dbReference type="InterPro" id="IPR038417">
    <property type="entry name" value="Alpga-gal_N_sf"/>
</dbReference>
<dbReference type="Gene3D" id="2.60.40.1180">
    <property type="entry name" value="Golgi alpha-mannosidase II"/>
    <property type="match status" value="1"/>
</dbReference>
<dbReference type="PANTHER" id="PTHR43053">
    <property type="entry name" value="GLYCOSIDASE FAMILY 31"/>
    <property type="match status" value="1"/>
</dbReference>
<evidence type="ECO:0000259" key="8">
    <source>
        <dbReference type="Pfam" id="PF16874"/>
    </source>
</evidence>
<dbReference type="CDD" id="cd14791">
    <property type="entry name" value="GH36"/>
    <property type="match status" value="1"/>
</dbReference>
<dbReference type="InterPro" id="IPR000111">
    <property type="entry name" value="Glyco_hydro_27/36_CS"/>
</dbReference>